<dbReference type="RefSeq" id="WP_203843829.1">
    <property type="nucleotide sequence ID" value="NZ_BAAATV010000053.1"/>
</dbReference>
<proteinExistence type="predicted"/>
<keyword evidence="2" id="KW-1185">Reference proteome</keyword>
<comment type="caution">
    <text evidence="1">The sequence shown here is derived from an EMBL/GenBank/DDBJ whole genome shotgun (WGS) entry which is preliminary data.</text>
</comment>
<dbReference type="Proteomes" id="UP000603200">
    <property type="component" value="Unassembled WGS sequence"/>
</dbReference>
<gene>
    <name evidence="1" type="ORF">Ahu01nite_100390</name>
</gene>
<reference evidence="1 2" key="1">
    <citation type="submission" date="2021-01" db="EMBL/GenBank/DDBJ databases">
        <title>Whole genome shotgun sequence of Actinoplanes humidus NBRC 14915.</title>
        <authorList>
            <person name="Komaki H."/>
            <person name="Tamura T."/>
        </authorList>
    </citation>
    <scope>NUCLEOTIDE SEQUENCE [LARGE SCALE GENOMIC DNA]</scope>
    <source>
        <strain evidence="1 2">NBRC 14915</strain>
    </source>
</reference>
<dbReference type="EMBL" id="BOMN01000162">
    <property type="protein sequence ID" value="GIE26937.1"/>
    <property type="molecule type" value="Genomic_DNA"/>
</dbReference>
<evidence type="ECO:0000313" key="1">
    <source>
        <dbReference type="EMBL" id="GIE26937.1"/>
    </source>
</evidence>
<accession>A0ABQ4A7U1</accession>
<name>A0ABQ4A7U1_9ACTN</name>
<protein>
    <submittedName>
        <fullName evidence="1">Uncharacterized protein</fullName>
    </submittedName>
</protein>
<organism evidence="1 2">
    <name type="scientific">Winogradskya humida</name>
    <dbReference type="NCBI Taxonomy" id="113566"/>
    <lineage>
        <taxon>Bacteria</taxon>
        <taxon>Bacillati</taxon>
        <taxon>Actinomycetota</taxon>
        <taxon>Actinomycetes</taxon>
        <taxon>Micromonosporales</taxon>
        <taxon>Micromonosporaceae</taxon>
        <taxon>Winogradskya</taxon>
    </lineage>
</organism>
<sequence>MSYQDQHAFLRWCTSTEPVPCPAQVNLRGLRPLLQVELQWGPFVHTQQPRPTHWPVGSIQKLINTCRPAGMTSLTDLETDGADRCVRSIGGEIAREL</sequence>
<evidence type="ECO:0000313" key="2">
    <source>
        <dbReference type="Proteomes" id="UP000603200"/>
    </source>
</evidence>